<evidence type="ECO:0000313" key="1">
    <source>
        <dbReference type="EMBL" id="PWA58131.1"/>
    </source>
</evidence>
<reference evidence="1 2" key="1">
    <citation type="journal article" date="2018" name="Mol. Plant">
        <title>The genome of Artemisia annua provides insight into the evolution of Asteraceae family and artemisinin biosynthesis.</title>
        <authorList>
            <person name="Shen Q."/>
            <person name="Zhang L."/>
            <person name="Liao Z."/>
            <person name="Wang S."/>
            <person name="Yan T."/>
            <person name="Shi P."/>
            <person name="Liu M."/>
            <person name="Fu X."/>
            <person name="Pan Q."/>
            <person name="Wang Y."/>
            <person name="Lv Z."/>
            <person name="Lu X."/>
            <person name="Zhang F."/>
            <person name="Jiang W."/>
            <person name="Ma Y."/>
            <person name="Chen M."/>
            <person name="Hao X."/>
            <person name="Li L."/>
            <person name="Tang Y."/>
            <person name="Lv G."/>
            <person name="Zhou Y."/>
            <person name="Sun X."/>
            <person name="Brodelius P.E."/>
            <person name="Rose J.K.C."/>
            <person name="Tang K."/>
        </authorList>
    </citation>
    <scope>NUCLEOTIDE SEQUENCE [LARGE SCALE GENOMIC DNA]</scope>
    <source>
        <strain evidence="2">cv. Huhao1</strain>
        <tissue evidence="1">Leaf</tissue>
    </source>
</reference>
<proteinExistence type="predicted"/>
<evidence type="ECO:0000313" key="2">
    <source>
        <dbReference type="Proteomes" id="UP000245207"/>
    </source>
</evidence>
<dbReference type="GO" id="GO:0006508">
    <property type="term" value="P:proteolysis"/>
    <property type="evidence" value="ECO:0007669"/>
    <property type="project" value="UniProtKB-KW"/>
</dbReference>
<protein>
    <submittedName>
        <fullName evidence="1">Ulp1 protease family, C-terminal catalytic domain-containing protein</fullName>
    </submittedName>
</protein>
<keyword evidence="2" id="KW-1185">Reference proteome</keyword>
<comment type="caution">
    <text evidence="1">The sequence shown here is derived from an EMBL/GenBank/DDBJ whole genome shotgun (WGS) entry which is preliminary data.</text>
</comment>
<dbReference type="GO" id="GO:0008233">
    <property type="term" value="F:peptidase activity"/>
    <property type="evidence" value="ECO:0007669"/>
    <property type="project" value="UniProtKB-KW"/>
</dbReference>
<organism evidence="1 2">
    <name type="scientific">Artemisia annua</name>
    <name type="common">Sweet wormwood</name>
    <dbReference type="NCBI Taxonomy" id="35608"/>
    <lineage>
        <taxon>Eukaryota</taxon>
        <taxon>Viridiplantae</taxon>
        <taxon>Streptophyta</taxon>
        <taxon>Embryophyta</taxon>
        <taxon>Tracheophyta</taxon>
        <taxon>Spermatophyta</taxon>
        <taxon>Magnoliopsida</taxon>
        <taxon>eudicotyledons</taxon>
        <taxon>Gunneridae</taxon>
        <taxon>Pentapetalae</taxon>
        <taxon>asterids</taxon>
        <taxon>campanulids</taxon>
        <taxon>Asterales</taxon>
        <taxon>Asteraceae</taxon>
        <taxon>Asteroideae</taxon>
        <taxon>Anthemideae</taxon>
        <taxon>Artemisiinae</taxon>
        <taxon>Artemisia</taxon>
    </lineage>
</organism>
<dbReference type="Proteomes" id="UP000245207">
    <property type="component" value="Unassembled WGS sequence"/>
</dbReference>
<accession>A0A2U1MA40</accession>
<dbReference type="EMBL" id="PKPP01005983">
    <property type="protein sequence ID" value="PWA58131.1"/>
    <property type="molecule type" value="Genomic_DNA"/>
</dbReference>
<keyword evidence="1" id="KW-0378">Hydrolase</keyword>
<gene>
    <name evidence="1" type="ORF">CTI12_AA396770</name>
</gene>
<keyword evidence="1" id="KW-0645">Protease</keyword>
<dbReference type="AlphaFoldDB" id="A0A2U1MA40"/>
<name>A0A2U1MA40_ARTAN</name>
<sequence>MTDALIENGEDKIKRAKVFDENIKDVLKVTQRKKFRHIDLTAEIDIMDNMYNEIDDISVRYGNVANAIVDSFVDYLRRVKHPSCTKLLTTKPKLVKVPWITKCIGKDSGVFVMRCTETYLGVGSFLCYLKKEEEGLKTELKMLRMKMLTKMILSEINDQREVILKEANVFVKKQKEPFKVVTNDNVNDNQDLLDKITERVKMISQ</sequence>